<dbReference type="InterPro" id="IPR049126">
    <property type="entry name" value="FAN1-like_TPR"/>
</dbReference>
<dbReference type="PANTHER" id="PTHR15749:SF4">
    <property type="entry name" value="FANCONI-ASSOCIATED NUCLEASE 1"/>
    <property type="match status" value="1"/>
</dbReference>
<feature type="domain" description="VRR-NUC" evidence="10">
    <location>
        <begin position="613"/>
        <end position="730"/>
    </location>
</feature>
<dbReference type="EMBL" id="VXIS01000020">
    <property type="protein sequence ID" value="KAA8912775.1"/>
    <property type="molecule type" value="Genomic_DNA"/>
</dbReference>
<evidence type="ECO:0000256" key="1">
    <source>
        <dbReference type="ARBA" id="ARBA00000983"/>
    </source>
</evidence>
<dbReference type="CDD" id="cd22326">
    <property type="entry name" value="FAN1-like"/>
    <property type="match status" value="1"/>
</dbReference>
<reference evidence="11 12" key="1">
    <citation type="submission" date="2019-09" db="EMBL/GenBank/DDBJ databases">
        <title>Draft genome of the ectomycorrhizal ascomycete Sphaerosporella brunnea.</title>
        <authorList>
            <consortium name="DOE Joint Genome Institute"/>
            <person name="Benucci G.M."/>
            <person name="Marozzi G."/>
            <person name="Antonielli L."/>
            <person name="Sanchez S."/>
            <person name="Marco P."/>
            <person name="Wang X."/>
            <person name="Falini L.B."/>
            <person name="Barry K."/>
            <person name="Haridas S."/>
            <person name="Lipzen A."/>
            <person name="Labutti K."/>
            <person name="Grigoriev I.V."/>
            <person name="Murat C."/>
            <person name="Martin F."/>
            <person name="Albertini E."/>
            <person name="Donnini D."/>
            <person name="Bonito G."/>
        </authorList>
    </citation>
    <scope>NUCLEOTIDE SEQUENCE [LARGE SCALE GENOMIC DNA]</scope>
    <source>
        <strain evidence="11 12">Sb_GMNB300</strain>
    </source>
</reference>
<evidence type="ECO:0000256" key="7">
    <source>
        <dbReference type="ARBA" id="ARBA00023211"/>
    </source>
</evidence>
<dbReference type="Gene3D" id="3.40.1350.10">
    <property type="match status" value="1"/>
</dbReference>
<evidence type="ECO:0000256" key="9">
    <source>
        <dbReference type="SAM" id="MobiDB-lite"/>
    </source>
</evidence>
<comment type="subcellular location">
    <subcellularLocation>
        <location evidence="8">Nucleus</location>
    </subcellularLocation>
</comment>
<organism evidence="11 12">
    <name type="scientific">Sphaerosporella brunnea</name>
    <dbReference type="NCBI Taxonomy" id="1250544"/>
    <lineage>
        <taxon>Eukaryota</taxon>
        <taxon>Fungi</taxon>
        <taxon>Dikarya</taxon>
        <taxon>Ascomycota</taxon>
        <taxon>Pezizomycotina</taxon>
        <taxon>Pezizomycetes</taxon>
        <taxon>Pezizales</taxon>
        <taxon>Pyronemataceae</taxon>
        <taxon>Sphaerosporella</taxon>
    </lineage>
</organism>
<dbReference type="Proteomes" id="UP000326924">
    <property type="component" value="Unassembled WGS sequence"/>
</dbReference>
<feature type="region of interest" description="Disordered" evidence="9">
    <location>
        <begin position="1"/>
        <end position="58"/>
    </location>
</feature>
<dbReference type="GO" id="GO:0008409">
    <property type="term" value="F:5'-3' exonuclease activity"/>
    <property type="evidence" value="ECO:0007669"/>
    <property type="project" value="TreeGrafter"/>
</dbReference>
<dbReference type="AlphaFoldDB" id="A0A5J5F741"/>
<keyword evidence="8" id="KW-0227">DNA damage</keyword>
<dbReference type="EC" id="3.1.4.1" evidence="8"/>
<dbReference type="Pfam" id="PF08774">
    <property type="entry name" value="VRR_NUC"/>
    <property type="match status" value="1"/>
</dbReference>
<gene>
    <name evidence="11" type="ORF">FN846DRAFT_903347</name>
</gene>
<keyword evidence="7 8" id="KW-0464">Manganese</keyword>
<protein>
    <recommendedName>
        <fullName evidence="8">Fanconi-associated nuclease</fullName>
        <ecNumber evidence="8">3.1.4.1</ecNumber>
    </recommendedName>
</protein>
<dbReference type="GO" id="GO:0070336">
    <property type="term" value="F:flap-structured DNA binding"/>
    <property type="evidence" value="ECO:0007669"/>
    <property type="project" value="TreeGrafter"/>
</dbReference>
<sequence length="736" mass="84341">MTLDLVLPPEQIPQTSPSRPNKRVKTSNPPSPATASETAPSLEIPVASSDTDSDDSAAVRKYENQRKRSLETGTFTSSIYVDAFNLTLDTVLREEAYLFTEEEAAVFARYRQSLGYEAQHLYVRLFLRKTNAWFRINKLQYPHDIADMAAACKVLQRKDVAFADTDRDITLEALAGLLSLEELKAVAKDAKCTGSNKAQLISALKLASRAQGGLQARGGQLKLSFDHKGNYVNREDHYVKKMLAITGPCIRLSELVTTLFGRVHLVFYRSTEWTEKSLSTVILSRTQKRNFPPYIVSRTSNIFPTRKALLDFEAAIKLQAEVDDLLEALTEGSLLKVLGIFEETYPLWEELVKEEAAKTQAAEPEEMMERIYLRRFNAAWVYTRIIHKGVHVLGRFKQFNREHSVLCALLAQKYFQPARRGGWYQRKALIEENYMAGLDSTAGSKEALTRKWRKAALATCEAGLQDPQTHLIFHHDLEKRIMKLESRLRVPKREQHDFGHTRLRKPSERVIFGVRLNLPEVGRKTLWRDPEDTSSECSVEEMCLSVYRAEGWKGFHCEGSIVRTLFAYLFFDILFLYLPNVFETEFQTCPLDLFTDSFYPARASEINHRLVEIANGHAKRIVRDVWERNRERETCVIGLDWRYAIEDLEEIVECFPHDALATVCKVLCQEYRQRGSGLPDLFLWKYGDDAREVLFSEVKSENDRLSDTQRLWIHVLSGAGVKVELCSARAKKEVEE</sequence>
<comment type="cofactor">
    <cofactor evidence="8">
        <name>Mg(2+)</name>
        <dbReference type="ChEBI" id="CHEBI:18420"/>
    </cofactor>
    <cofactor evidence="8">
        <name>Mn(2+)</name>
        <dbReference type="ChEBI" id="CHEBI:29035"/>
    </cofactor>
</comment>
<dbReference type="InterPro" id="IPR049132">
    <property type="entry name" value="FAN1-like_euk"/>
</dbReference>
<evidence type="ECO:0000313" key="11">
    <source>
        <dbReference type="EMBL" id="KAA8912775.1"/>
    </source>
</evidence>
<comment type="similarity">
    <text evidence="2 8">Belongs to the FAN1 family.</text>
</comment>
<comment type="function">
    <text evidence="8">Nuclease required for the repair of DNA interstrand cross-links (ICL). Acts as a 5'-3' exonuclease that anchors at a cut end of DNA and cleaves DNA successively at every third nucleotide, allowing to excise an ICL from one strand through flanking incisions.</text>
</comment>
<keyword evidence="8" id="KW-0234">DNA repair</keyword>
<evidence type="ECO:0000256" key="3">
    <source>
        <dbReference type="ARBA" id="ARBA00022722"/>
    </source>
</evidence>
<comment type="catalytic activity">
    <reaction evidence="1 8">
        <text>Hydrolytically removes 5'-nucleotides successively from the 3'-hydroxy termini of 3'-hydroxy-terminated oligonucleotides.</text>
        <dbReference type="EC" id="3.1.4.1"/>
    </reaction>
</comment>
<keyword evidence="3 8" id="KW-0540">Nuclease</keyword>
<evidence type="ECO:0000256" key="5">
    <source>
        <dbReference type="ARBA" id="ARBA00022801"/>
    </source>
</evidence>
<dbReference type="GO" id="GO:0004528">
    <property type="term" value="F:phosphodiesterase I activity"/>
    <property type="evidence" value="ECO:0007669"/>
    <property type="project" value="UniProtKB-EC"/>
</dbReference>
<keyword evidence="6 8" id="KW-0460">Magnesium</keyword>
<proteinExistence type="inferred from homology"/>
<dbReference type="PANTHER" id="PTHR15749">
    <property type="entry name" value="FANCONI-ASSOCIATED NUCLEASE 1"/>
    <property type="match status" value="1"/>
</dbReference>
<evidence type="ECO:0000313" key="12">
    <source>
        <dbReference type="Proteomes" id="UP000326924"/>
    </source>
</evidence>
<dbReference type="InterPro" id="IPR011856">
    <property type="entry name" value="tRNA_endonuc-like_dom_sf"/>
</dbReference>
<name>A0A5J5F741_9PEZI</name>
<dbReference type="Pfam" id="PF21170">
    <property type="entry name" value="FAN1_TPR"/>
    <property type="match status" value="1"/>
</dbReference>
<keyword evidence="12" id="KW-1185">Reference proteome</keyword>
<evidence type="ECO:0000256" key="2">
    <source>
        <dbReference type="ARBA" id="ARBA00005533"/>
    </source>
</evidence>
<dbReference type="GO" id="GO:0036297">
    <property type="term" value="P:interstrand cross-link repair"/>
    <property type="evidence" value="ECO:0007669"/>
    <property type="project" value="InterPro"/>
</dbReference>
<dbReference type="GO" id="GO:0017108">
    <property type="term" value="F:5'-flap endonuclease activity"/>
    <property type="evidence" value="ECO:0007669"/>
    <property type="project" value="TreeGrafter"/>
</dbReference>
<dbReference type="InterPro" id="IPR049125">
    <property type="entry name" value="FAN1-like_WH"/>
</dbReference>
<dbReference type="Pfam" id="PF21315">
    <property type="entry name" value="FAN1_HTH"/>
    <property type="match status" value="1"/>
</dbReference>
<dbReference type="OrthoDB" id="76364at2759"/>
<evidence type="ECO:0000256" key="8">
    <source>
        <dbReference type="RuleBase" id="RU365033"/>
    </source>
</evidence>
<dbReference type="InterPro" id="IPR014883">
    <property type="entry name" value="VRR_NUC"/>
</dbReference>
<dbReference type="InterPro" id="IPR033315">
    <property type="entry name" value="Fan1-like"/>
</dbReference>
<keyword evidence="4 8" id="KW-0479">Metal-binding</keyword>
<evidence type="ECO:0000259" key="10">
    <source>
        <dbReference type="SMART" id="SM00990"/>
    </source>
</evidence>
<dbReference type="InParanoid" id="A0A5J5F741"/>
<evidence type="ECO:0000256" key="6">
    <source>
        <dbReference type="ARBA" id="ARBA00022842"/>
    </source>
</evidence>
<comment type="caution">
    <text evidence="11">The sequence shown here is derived from an EMBL/GenBank/DDBJ whole genome shotgun (WGS) entry which is preliminary data.</text>
</comment>
<dbReference type="GO" id="GO:0005634">
    <property type="term" value="C:nucleus"/>
    <property type="evidence" value="ECO:0007669"/>
    <property type="project" value="UniProtKB-SubCell"/>
</dbReference>
<dbReference type="FunFam" id="3.40.1350.10:FF:000009">
    <property type="entry name" value="Fanconi-associated nuclease"/>
    <property type="match status" value="1"/>
</dbReference>
<dbReference type="GO" id="GO:0046872">
    <property type="term" value="F:metal ion binding"/>
    <property type="evidence" value="ECO:0007669"/>
    <property type="project" value="UniProtKB-KW"/>
</dbReference>
<evidence type="ECO:0000256" key="4">
    <source>
        <dbReference type="ARBA" id="ARBA00022723"/>
    </source>
</evidence>
<accession>A0A5J5F741</accession>
<keyword evidence="5 8" id="KW-0378">Hydrolase</keyword>
<keyword evidence="8" id="KW-0539">Nucleus</keyword>
<dbReference type="SMART" id="SM00990">
    <property type="entry name" value="VRR_NUC"/>
    <property type="match status" value="1"/>
</dbReference>